<dbReference type="InterPro" id="IPR050250">
    <property type="entry name" value="Macrolide_Exporter_MacB"/>
</dbReference>
<feature type="transmembrane region" description="Helical" evidence="7">
    <location>
        <begin position="21"/>
        <end position="42"/>
    </location>
</feature>
<protein>
    <submittedName>
        <fullName evidence="9">FtsX-like permease family protein</fullName>
    </submittedName>
</protein>
<evidence type="ECO:0000313" key="10">
    <source>
        <dbReference type="Proteomes" id="UP001152321"/>
    </source>
</evidence>
<keyword evidence="4 7" id="KW-1133">Transmembrane helix</keyword>
<evidence type="ECO:0000256" key="1">
    <source>
        <dbReference type="ARBA" id="ARBA00004651"/>
    </source>
</evidence>
<keyword evidence="2" id="KW-1003">Cell membrane</keyword>
<evidence type="ECO:0000256" key="6">
    <source>
        <dbReference type="ARBA" id="ARBA00038076"/>
    </source>
</evidence>
<dbReference type="EMBL" id="JANRMI010000001">
    <property type="protein sequence ID" value="MDG0815468.1"/>
    <property type="molecule type" value="Genomic_DNA"/>
</dbReference>
<dbReference type="InterPro" id="IPR003838">
    <property type="entry name" value="ABC3_permease_C"/>
</dbReference>
<evidence type="ECO:0000256" key="4">
    <source>
        <dbReference type="ARBA" id="ARBA00022989"/>
    </source>
</evidence>
<dbReference type="PANTHER" id="PTHR30572:SF4">
    <property type="entry name" value="ABC TRANSPORTER PERMEASE YTRF"/>
    <property type="match status" value="1"/>
</dbReference>
<accession>A0ABT6DF44</accession>
<feature type="transmembrane region" description="Helical" evidence="7">
    <location>
        <begin position="294"/>
        <end position="315"/>
    </location>
</feature>
<dbReference type="RefSeq" id="WP_277576943.1">
    <property type="nucleotide sequence ID" value="NZ_JANRMI010000001.1"/>
</dbReference>
<dbReference type="Proteomes" id="UP001152321">
    <property type="component" value="Unassembled WGS sequence"/>
</dbReference>
<evidence type="ECO:0000256" key="2">
    <source>
        <dbReference type="ARBA" id="ARBA00022475"/>
    </source>
</evidence>
<sequence>MESLSWKLAFRNLLRNKRRSLATGIAILTGYVGLVLLGAYLVRAQNGLRASSVYLNHKGHIAIVKNDSLTSYFSKPKKYVMNAEEVTSLENVLKGKADEIEFTGKYLTGTGLISNGHKSVPFLALGFEPAVYQKTNLHPEPLKWASDWVLRKEGDKFDDFVKNPLQISITHRMAELLGLPQDLSNLPEATRTVQLAGKSFYNDLNAVNADLGSVHTTGLSLSEDTSLRAPLALLQQLYATDGIEYLAVYLKNVGDTASFKKWLQKEVKAQGLSLEVYAYNDDAWNSYFVGSMGFLYVMITFFIFLICGAIILSIVNSTTMGLLERLKEIGTLRAIGFSPGKVSSLFVQEVFLLGSISVVSGLIISLIIASAVNSANIQFSPPGTQGSIQFLLILNVSLCLGAALFLITLTTGSAAIVSYIKNKSKIVELLADTGA</sequence>
<organism evidence="9 10">
    <name type="scientific">Bdellovibrio svalbardensis</name>
    <dbReference type="NCBI Taxonomy" id="2972972"/>
    <lineage>
        <taxon>Bacteria</taxon>
        <taxon>Pseudomonadati</taxon>
        <taxon>Bdellovibrionota</taxon>
        <taxon>Bdellovibrionia</taxon>
        <taxon>Bdellovibrionales</taxon>
        <taxon>Pseudobdellovibrionaceae</taxon>
        <taxon>Bdellovibrio</taxon>
    </lineage>
</organism>
<proteinExistence type="inferred from homology"/>
<dbReference type="PANTHER" id="PTHR30572">
    <property type="entry name" value="MEMBRANE COMPONENT OF TRANSPORTER-RELATED"/>
    <property type="match status" value="1"/>
</dbReference>
<feature type="domain" description="ABC3 transporter permease C-terminal" evidence="8">
    <location>
        <begin position="301"/>
        <end position="415"/>
    </location>
</feature>
<evidence type="ECO:0000256" key="7">
    <source>
        <dbReference type="SAM" id="Phobius"/>
    </source>
</evidence>
<comment type="caution">
    <text evidence="9">The sequence shown here is derived from an EMBL/GenBank/DDBJ whole genome shotgun (WGS) entry which is preliminary data.</text>
</comment>
<keyword evidence="10" id="KW-1185">Reference proteome</keyword>
<evidence type="ECO:0000313" key="9">
    <source>
        <dbReference type="EMBL" id="MDG0815468.1"/>
    </source>
</evidence>
<comment type="similarity">
    <text evidence="6">Belongs to the ABC-4 integral membrane protein family.</text>
</comment>
<feature type="transmembrane region" description="Helical" evidence="7">
    <location>
        <begin position="350"/>
        <end position="372"/>
    </location>
</feature>
<keyword evidence="3 7" id="KW-0812">Transmembrane</keyword>
<reference evidence="9" key="1">
    <citation type="submission" date="2022-08" db="EMBL/GenBank/DDBJ databases">
        <title>Novel Bdellovibrio Species Isolated from Svalbard: Designation Bdellovibrio svalbardensis.</title>
        <authorList>
            <person name="Mitchell R.J."/>
            <person name="Choi S.Y."/>
        </authorList>
    </citation>
    <scope>NUCLEOTIDE SEQUENCE</scope>
    <source>
        <strain evidence="9">PAP01</strain>
    </source>
</reference>
<evidence type="ECO:0000256" key="5">
    <source>
        <dbReference type="ARBA" id="ARBA00023136"/>
    </source>
</evidence>
<evidence type="ECO:0000259" key="8">
    <source>
        <dbReference type="Pfam" id="PF02687"/>
    </source>
</evidence>
<comment type="subcellular location">
    <subcellularLocation>
        <location evidence="1">Cell membrane</location>
        <topology evidence="1">Multi-pass membrane protein</topology>
    </subcellularLocation>
</comment>
<evidence type="ECO:0000256" key="3">
    <source>
        <dbReference type="ARBA" id="ARBA00022692"/>
    </source>
</evidence>
<dbReference type="Pfam" id="PF02687">
    <property type="entry name" value="FtsX"/>
    <property type="match status" value="1"/>
</dbReference>
<name>A0ABT6DF44_9BACT</name>
<feature type="transmembrane region" description="Helical" evidence="7">
    <location>
        <begin position="392"/>
        <end position="420"/>
    </location>
</feature>
<keyword evidence="5 7" id="KW-0472">Membrane</keyword>
<gene>
    <name evidence="9" type="ORF">NWE73_03775</name>
</gene>